<feature type="signal peptide" evidence="1">
    <location>
        <begin position="1"/>
        <end position="20"/>
    </location>
</feature>
<sequence length="404" mass="42651">MNRTRLAAAALAVAALTTVAAGPAALAVTPTAATAAAVTSTRGTAADIPPINEAALKAAIAGIPGPDATAAEVRIGGTKGSWHGVTGVTDVRTERPAREGARFRAGSVTKIFTTAVVLQLVAEGRISLDGTVQEYLPGLLPEDYPAIAVGRLLNHTSGLPSPKVPGGLEWVYRTRFQKWTPEEYVAKAVENPIEFTPGTRQHYLNTNTFVAGMIIEKVTGHSYEHEVTTRILRPVGMRDSYLPGDSVRIKGRHNHGYQVVPKGFPGSFAYGDAYLVDMTETSVTSTWASGDLISTTADLERFVKALFSGKVVPAAQLEAMFTVPDVTMYGTDEPAVYTSGLTRLELPGGIVAYGKTGARYGSSAGLGATRDLSRTLAYSVNSTDAKAQGQNERTLRIALAAFAK</sequence>
<dbReference type="PANTHER" id="PTHR46825">
    <property type="entry name" value="D-ALANYL-D-ALANINE-CARBOXYPEPTIDASE/ENDOPEPTIDASE AMPH"/>
    <property type="match status" value="1"/>
</dbReference>
<evidence type="ECO:0000313" key="3">
    <source>
        <dbReference type="EMBL" id="NUW43754.1"/>
    </source>
</evidence>
<feature type="domain" description="Beta-lactamase-related" evidence="2">
    <location>
        <begin position="82"/>
        <end position="394"/>
    </location>
</feature>
<dbReference type="Proteomes" id="UP000546126">
    <property type="component" value="Unassembled WGS sequence"/>
</dbReference>
<dbReference type="InterPro" id="IPR012338">
    <property type="entry name" value="Beta-lactam/transpept-like"/>
</dbReference>
<reference evidence="3 4" key="1">
    <citation type="submission" date="2020-06" db="EMBL/GenBank/DDBJ databases">
        <authorList>
            <person name="Chanama M."/>
        </authorList>
    </citation>
    <scope>NUCLEOTIDE SEQUENCE [LARGE SCALE GENOMIC DNA]</scope>
    <source>
        <strain evidence="3 4">TBRC6557</strain>
    </source>
</reference>
<comment type="caution">
    <text evidence="3">The sequence shown here is derived from an EMBL/GenBank/DDBJ whole genome shotgun (WGS) entry which is preliminary data.</text>
</comment>
<feature type="chain" id="PRO_5039015294" evidence="1">
    <location>
        <begin position="21"/>
        <end position="404"/>
    </location>
</feature>
<dbReference type="InterPro" id="IPR001466">
    <property type="entry name" value="Beta-lactam-related"/>
</dbReference>
<name>A0A7Y6ISS6_9ACTN</name>
<gene>
    <name evidence="3" type="ORF">HT134_27015</name>
</gene>
<evidence type="ECO:0000313" key="4">
    <source>
        <dbReference type="Proteomes" id="UP000546126"/>
    </source>
</evidence>
<dbReference type="AlphaFoldDB" id="A0A7Y6ISS6"/>
<evidence type="ECO:0000259" key="2">
    <source>
        <dbReference type="Pfam" id="PF00144"/>
    </source>
</evidence>
<dbReference type="EMBL" id="JABWGO010000007">
    <property type="protein sequence ID" value="NUW43754.1"/>
    <property type="molecule type" value="Genomic_DNA"/>
</dbReference>
<evidence type="ECO:0000256" key="1">
    <source>
        <dbReference type="SAM" id="SignalP"/>
    </source>
</evidence>
<dbReference type="Gene3D" id="3.40.710.10">
    <property type="entry name" value="DD-peptidase/beta-lactamase superfamily"/>
    <property type="match status" value="1"/>
</dbReference>
<dbReference type="InterPro" id="IPR050491">
    <property type="entry name" value="AmpC-like"/>
</dbReference>
<keyword evidence="1" id="KW-0732">Signal</keyword>
<accession>A0A7Y6ISS6</accession>
<dbReference type="RefSeq" id="WP_175603266.1">
    <property type="nucleotide sequence ID" value="NZ_JABWGO010000007.1"/>
</dbReference>
<dbReference type="SUPFAM" id="SSF56601">
    <property type="entry name" value="beta-lactamase/transpeptidase-like"/>
    <property type="match status" value="1"/>
</dbReference>
<proteinExistence type="predicted"/>
<protein>
    <submittedName>
        <fullName evidence="3">Beta-lactamase family protein</fullName>
    </submittedName>
</protein>
<organism evidence="3 4">
    <name type="scientific">Nonomuraea rhodomycinica</name>
    <dbReference type="NCBI Taxonomy" id="1712872"/>
    <lineage>
        <taxon>Bacteria</taxon>
        <taxon>Bacillati</taxon>
        <taxon>Actinomycetota</taxon>
        <taxon>Actinomycetes</taxon>
        <taxon>Streptosporangiales</taxon>
        <taxon>Streptosporangiaceae</taxon>
        <taxon>Nonomuraea</taxon>
    </lineage>
</organism>
<dbReference type="PANTHER" id="PTHR46825:SF7">
    <property type="entry name" value="D-ALANYL-D-ALANINE CARBOXYPEPTIDASE"/>
    <property type="match status" value="1"/>
</dbReference>
<keyword evidence="4" id="KW-1185">Reference proteome</keyword>
<dbReference type="Pfam" id="PF00144">
    <property type="entry name" value="Beta-lactamase"/>
    <property type="match status" value="1"/>
</dbReference>